<dbReference type="Proteomes" id="UP000292459">
    <property type="component" value="Unassembled WGS sequence"/>
</dbReference>
<dbReference type="PANTHER" id="PTHR36513">
    <property type="entry name" value="ABC TRANSMEMBRANE TYPE-1 DOMAIN-CONTAINING PROTEIN"/>
    <property type="match status" value="1"/>
</dbReference>
<dbReference type="InterPro" id="IPR029058">
    <property type="entry name" value="AB_hydrolase_fold"/>
</dbReference>
<keyword evidence="1" id="KW-0378">Hydrolase</keyword>
<name>A0A4Q7EFY0_9CYAN</name>
<keyword evidence="2" id="KW-1185">Reference proteome</keyword>
<dbReference type="Gene3D" id="3.40.50.1820">
    <property type="entry name" value="alpha/beta hydrolase"/>
    <property type="match status" value="1"/>
</dbReference>
<evidence type="ECO:0000313" key="2">
    <source>
        <dbReference type="Proteomes" id="UP000292459"/>
    </source>
</evidence>
<gene>
    <name evidence="1" type="ORF">DYY88_00795</name>
</gene>
<sequence length="381" mass="42532">MPLVKCLLVPPIVRPEALCQAAVSLPPSAYVLKMSARHDPQRSPTVIGSLRDGNTMVTVYFGTNRNLSPNAEGIDFGDRFSETDLGDLRFGQAEVIDGTLDSSRIQLLPDTKAEGSMKLFQDLQQTMRSQSLDSILLIHGFNVTFKGALEGAANFKTRLAALSDNQYTPNVFVFSWPSNGELFDYKDDRHDAQASGYAFARGLKKLTEFLRDPSSGEPCQQRVNLVAHSMGNYVLRHALQETQKLSGNRILPRLFDNIILTAADEDNDAFEHDYKFARLPELGKQVTVYFNTEDQALTVSDVTKGNPDRLGQSGPRYPRQLPYKVAVVDVSDLVSILREHSYHVTNDQVVRDVIAVLQGQSPDNLTARRYIEHANKFKLSR</sequence>
<dbReference type="Pfam" id="PF05990">
    <property type="entry name" value="DUF900"/>
    <property type="match status" value="1"/>
</dbReference>
<dbReference type="PANTHER" id="PTHR36513:SF1">
    <property type="entry name" value="TRANSMEMBRANE PROTEIN"/>
    <property type="match status" value="1"/>
</dbReference>
<organism evidence="1 2">
    <name type="scientific">Leptolyngbya iicbica LK</name>
    <dbReference type="NCBI Taxonomy" id="2294035"/>
    <lineage>
        <taxon>Bacteria</taxon>
        <taxon>Bacillati</taxon>
        <taxon>Cyanobacteriota</taxon>
        <taxon>Cyanophyceae</taxon>
        <taxon>Leptolyngbyales</taxon>
        <taxon>Leptolyngbyaceae</taxon>
        <taxon>Leptolyngbya group</taxon>
        <taxon>Leptolyngbya</taxon>
        <taxon>Leptolyngbya iicbica</taxon>
    </lineage>
</organism>
<dbReference type="InterPro" id="IPR010297">
    <property type="entry name" value="DUF900_hydrolase"/>
</dbReference>
<dbReference type="GO" id="GO:0016787">
    <property type="term" value="F:hydrolase activity"/>
    <property type="evidence" value="ECO:0007669"/>
    <property type="project" value="UniProtKB-KW"/>
</dbReference>
<evidence type="ECO:0000313" key="1">
    <source>
        <dbReference type="EMBL" id="RZM81848.1"/>
    </source>
</evidence>
<dbReference type="EMBL" id="QVFV01000001">
    <property type="protein sequence ID" value="RZM81848.1"/>
    <property type="molecule type" value="Genomic_DNA"/>
</dbReference>
<proteinExistence type="predicted"/>
<dbReference type="SUPFAM" id="SSF53474">
    <property type="entry name" value="alpha/beta-Hydrolases"/>
    <property type="match status" value="1"/>
</dbReference>
<reference evidence="1 2" key="1">
    <citation type="submission" date="2018-11" db="EMBL/GenBank/DDBJ databases">
        <title>Whole genome sequencing of an environmental sample.</title>
        <authorList>
            <person name="Sarangi A.N."/>
            <person name="Singh D."/>
            <person name="Tripathy S."/>
        </authorList>
    </citation>
    <scope>NUCLEOTIDE SEQUENCE [LARGE SCALE GENOMIC DNA]</scope>
    <source>
        <strain evidence="1 2">Lakshadweep</strain>
    </source>
</reference>
<accession>A0A4Q7EFY0</accession>
<dbReference type="OrthoDB" id="9797755at2"/>
<protein>
    <submittedName>
        <fullName evidence="1">Alpha/beta fold hydrolase</fullName>
    </submittedName>
</protein>
<comment type="caution">
    <text evidence="1">The sequence shown here is derived from an EMBL/GenBank/DDBJ whole genome shotgun (WGS) entry which is preliminary data.</text>
</comment>
<dbReference type="AlphaFoldDB" id="A0A4Q7EFY0"/>